<dbReference type="Proteomes" id="UP000283786">
    <property type="component" value="Chromosome"/>
</dbReference>
<feature type="compositionally biased region" description="Basic residues" evidence="11">
    <location>
        <begin position="13"/>
        <end position="23"/>
    </location>
</feature>
<organism evidence="13 14">
    <name type="scientific">Pseudooceanicola algae</name>
    <dbReference type="NCBI Taxonomy" id="1537215"/>
    <lineage>
        <taxon>Bacteria</taxon>
        <taxon>Pseudomonadati</taxon>
        <taxon>Pseudomonadota</taxon>
        <taxon>Alphaproteobacteria</taxon>
        <taxon>Rhodobacterales</taxon>
        <taxon>Paracoccaceae</taxon>
        <taxon>Pseudooceanicola</taxon>
    </lineage>
</organism>
<evidence type="ECO:0000313" key="14">
    <source>
        <dbReference type="Proteomes" id="UP000283786"/>
    </source>
</evidence>
<dbReference type="Pfam" id="PF02472">
    <property type="entry name" value="ExbD"/>
    <property type="match status" value="1"/>
</dbReference>
<keyword evidence="5" id="KW-0132">Cell division</keyword>
<keyword evidence="6 10" id="KW-0812">Transmembrane</keyword>
<keyword evidence="4" id="KW-0997">Cell inner membrane</keyword>
<evidence type="ECO:0000256" key="12">
    <source>
        <dbReference type="SAM" id="Phobius"/>
    </source>
</evidence>
<evidence type="ECO:0000256" key="6">
    <source>
        <dbReference type="ARBA" id="ARBA00022692"/>
    </source>
</evidence>
<keyword evidence="7 12" id="KW-1133">Transmembrane helix</keyword>
<keyword evidence="3" id="KW-1003">Cell membrane</keyword>
<dbReference type="PANTHER" id="PTHR30558">
    <property type="entry name" value="EXBD MEMBRANE COMPONENT OF PMF-DRIVEN MACROMOLECULE IMPORT SYSTEM"/>
    <property type="match status" value="1"/>
</dbReference>
<evidence type="ECO:0000256" key="5">
    <source>
        <dbReference type="ARBA" id="ARBA00022618"/>
    </source>
</evidence>
<dbReference type="KEGG" id="palw:PSAL_001320"/>
<protein>
    <submittedName>
        <fullName evidence="13">Tol-Pal system protein TolR</fullName>
    </submittedName>
</protein>
<evidence type="ECO:0000256" key="9">
    <source>
        <dbReference type="ARBA" id="ARBA00023306"/>
    </source>
</evidence>
<sequence>MGAAMQSSGGGKAGRRGRRRGGRARPMAEINITPFVDVMLVLLIIFMVAAPLMVVGVPVELPKTAATSLPSEQEEPLTVTVTADGGVLIQTTETAREDLVAKLRAVAAERSSDRIYLRADGAVSYEQVVQIMGALNGAGFANIGLVTDTGGPDLGAESGAGAPGTGAEN</sequence>
<evidence type="ECO:0000256" key="10">
    <source>
        <dbReference type="RuleBase" id="RU003879"/>
    </source>
</evidence>
<reference evidence="13 14" key="1">
    <citation type="submission" date="2020-08" db="EMBL/GenBank/DDBJ databases">
        <title>Genome sequence of Rhodobacteraceae bacterium Lw-13e.</title>
        <authorList>
            <person name="Poehlein A."/>
            <person name="Wolter L."/>
            <person name="Daniel R."/>
            <person name="Brinkhoff T."/>
        </authorList>
    </citation>
    <scope>NUCLEOTIDE SEQUENCE [LARGE SCALE GENOMIC DNA]</scope>
    <source>
        <strain evidence="13 14">Lw-13e</strain>
    </source>
</reference>
<dbReference type="OrthoDB" id="9798629at2"/>
<comment type="similarity">
    <text evidence="2 10">Belongs to the ExbD/TolR family.</text>
</comment>
<dbReference type="InterPro" id="IPR003400">
    <property type="entry name" value="ExbD"/>
</dbReference>
<evidence type="ECO:0000256" key="8">
    <source>
        <dbReference type="ARBA" id="ARBA00023136"/>
    </source>
</evidence>
<keyword evidence="10" id="KW-0813">Transport</keyword>
<keyword evidence="10" id="KW-0653">Protein transport</keyword>
<dbReference type="Gene3D" id="3.30.420.270">
    <property type="match status" value="1"/>
</dbReference>
<dbReference type="InterPro" id="IPR014168">
    <property type="entry name" value="Tol-Pal_TolR"/>
</dbReference>
<evidence type="ECO:0000256" key="7">
    <source>
        <dbReference type="ARBA" id="ARBA00022989"/>
    </source>
</evidence>
<dbReference type="NCBIfam" id="TIGR02801">
    <property type="entry name" value="tolR"/>
    <property type="match status" value="1"/>
</dbReference>
<dbReference type="EMBL" id="CP060436">
    <property type="protein sequence ID" value="QPM88929.1"/>
    <property type="molecule type" value="Genomic_DNA"/>
</dbReference>
<dbReference type="GO" id="GO:0051301">
    <property type="term" value="P:cell division"/>
    <property type="evidence" value="ECO:0007669"/>
    <property type="project" value="UniProtKB-KW"/>
</dbReference>
<proteinExistence type="inferred from homology"/>
<feature type="transmembrane region" description="Helical" evidence="12">
    <location>
        <begin position="35"/>
        <end position="59"/>
    </location>
</feature>
<gene>
    <name evidence="13" type="primary">tolR</name>
    <name evidence="13" type="ORF">PSAL_001320</name>
</gene>
<keyword evidence="14" id="KW-1185">Reference proteome</keyword>
<accession>A0A418SGL8</accession>
<evidence type="ECO:0000256" key="3">
    <source>
        <dbReference type="ARBA" id="ARBA00022475"/>
    </source>
</evidence>
<dbReference type="GO" id="GO:0005886">
    <property type="term" value="C:plasma membrane"/>
    <property type="evidence" value="ECO:0007669"/>
    <property type="project" value="UniProtKB-SubCell"/>
</dbReference>
<dbReference type="RefSeq" id="WP_119839096.1">
    <property type="nucleotide sequence ID" value="NZ_CP060436.1"/>
</dbReference>
<evidence type="ECO:0000313" key="13">
    <source>
        <dbReference type="EMBL" id="QPM88929.1"/>
    </source>
</evidence>
<evidence type="ECO:0000256" key="11">
    <source>
        <dbReference type="SAM" id="MobiDB-lite"/>
    </source>
</evidence>
<name>A0A418SGL8_9RHOB</name>
<dbReference type="PANTHER" id="PTHR30558:SF7">
    <property type="entry name" value="TOL-PAL SYSTEM PROTEIN TOLR"/>
    <property type="match status" value="1"/>
</dbReference>
<feature type="region of interest" description="Disordered" evidence="11">
    <location>
        <begin position="1"/>
        <end position="24"/>
    </location>
</feature>
<keyword evidence="9" id="KW-0131">Cell cycle</keyword>
<evidence type="ECO:0000256" key="2">
    <source>
        <dbReference type="ARBA" id="ARBA00005811"/>
    </source>
</evidence>
<evidence type="ECO:0000256" key="1">
    <source>
        <dbReference type="ARBA" id="ARBA00004162"/>
    </source>
</evidence>
<evidence type="ECO:0000256" key="4">
    <source>
        <dbReference type="ARBA" id="ARBA00022519"/>
    </source>
</evidence>
<keyword evidence="8 12" id="KW-0472">Membrane</keyword>
<dbReference type="GO" id="GO:0015031">
    <property type="term" value="P:protein transport"/>
    <property type="evidence" value="ECO:0007669"/>
    <property type="project" value="UniProtKB-KW"/>
</dbReference>
<dbReference type="AlphaFoldDB" id="A0A418SGL8"/>
<dbReference type="GO" id="GO:0022857">
    <property type="term" value="F:transmembrane transporter activity"/>
    <property type="evidence" value="ECO:0007669"/>
    <property type="project" value="InterPro"/>
</dbReference>
<comment type="subcellular location">
    <subcellularLocation>
        <location evidence="1">Cell membrane</location>
        <topology evidence="1">Single-pass membrane protein</topology>
    </subcellularLocation>
    <subcellularLocation>
        <location evidence="10">Cell membrane</location>
        <topology evidence="10">Single-pass type II membrane protein</topology>
    </subcellularLocation>
</comment>